<dbReference type="AlphaFoldDB" id="A0A2S9GYD6"/>
<evidence type="ECO:0000256" key="1">
    <source>
        <dbReference type="SAM" id="SignalP"/>
    </source>
</evidence>
<sequence length="191" mass="20381">MNISSKNYPNMFGSLSCALLCLLVASLLHAEPAQTVRNTDLQAQSQSDAQVLAALPINTRLDVLLRRGAWSQVKTNAGQTGWVRMLSLRFDTSGSAADTGSSSNPLSALTSLFSTGRTSNTGTVTTGVKGLGEEDLKNAQENPGEMHKMQKLAVDKKTAKDFAQRSKLTPNHVAYLSTDTKHADNSRSGGN</sequence>
<dbReference type="OrthoDB" id="8821343at2"/>
<dbReference type="PROSITE" id="PS51257">
    <property type="entry name" value="PROKAR_LIPOPROTEIN"/>
    <property type="match status" value="1"/>
</dbReference>
<feature type="chain" id="PRO_5015667007" description="Bacterial SH3 domain" evidence="1">
    <location>
        <begin position="31"/>
        <end position="191"/>
    </location>
</feature>
<keyword evidence="3" id="KW-1185">Reference proteome</keyword>
<organism evidence="2 3">
    <name type="scientific">Solimicrobium silvestre</name>
    <dbReference type="NCBI Taxonomy" id="2099400"/>
    <lineage>
        <taxon>Bacteria</taxon>
        <taxon>Pseudomonadati</taxon>
        <taxon>Pseudomonadota</taxon>
        <taxon>Betaproteobacteria</taxon>
        <taxon>Burkholderiales</taxon>
        <taxon>Oxalobacteraceae</taxon>
        <taxon>Solimicrobium</taxon>
    </lineage>
</organism>
<evidence type="ECO:0000313" key="2">
    <source>
        <dbReference type="EMBL" id="PRC92718.1"/>
    </source>
</evidence>
<dbReference type="RefSeq" id="WP_105532207.1">
    <property type="nucleotide sequence ID" value="NZ_PUGF01000011.1"/>
</dbReference>
<keyword evidence="1" id="KW-0732">Signal</keyword>
<proteinExistence type="predicted"/>
<gene>
    <name evidence="2" type="ORF">S2091_2448</name>
</gene>
<dbReference type="Gene3D" id="2.30.30.40">
    <property type="entry name" value="SH3 Domains"/>
    <property type="match status" value="1"/>
</dbReference>
<evidence type="ECO:0008006" key="4">
    <source>
        <dbReference type="Google" id="ProtNLM"/>
    </source>
</evidence>
<evidence type="ECO:0000313" key="3">
    <source>
        <dbReference type="Proteomes" id="UP000237839"/>
    </source>
</evidence>
<dbReference type="EMBL" id="PUGF01000011">
    <property type="protein sequence ID" value="PRC92718.1"/>
    <property type="molecule type" value="Genomic_DNA"/>
</dbReference>
<protein>
    <recommendedName>
        <fullName evidence="4">Bacterial SH3 domain</fullName>
    </recommendedName>
</protein>
<name>A0A2S9GYD6_9BURK</name>
<accession>A0A2S9GYD6</accession>
<comment type="caution">
    <text evidence="2">The sequence shown here is derived from an EMBL/GenBank/DDBJ whole genome shotgun (WGS) entry which is preliminary data.</text>
</comment>
<reference evidence="2 3" key="1">
    <citation type="submission" date="2018-02" db="EMBL/GenBank/DDBJ databases">
        <title>Solimicrobium silvestre gen. nov., sp. nov., isolated from alpine forest soil.</title>
        <authorList>
            <person name="Margesin R."/>
            <person name="Albuquerque L."/>
            <person name="Zhang D.-C."/>
            <person name="Froufe H.J.C."/>
            <person name="Severino R."/>
            <person name="Roxo I."/>
            <person name="Egas C."/>
            <person name="Da Costa M.S."/>
        </authorList>
    </citation>
    <scope>NUCLEOTIDE SEQUENCE [LARGE SCALE GENOMIC DNA]</scope>
    <source>
        <strain evidence="2 3">S20-91</strain>
    </source>
</reference>
<feature type="signal peptide" evidence="1">
    <location>
        <begin position="1"/>
        <end position="30"/>
    </location>
</feature>
<dbReference type="Proteomes" id="UP000237839">
    <property type="component" value="Unassembled WGS sequence"/>
</dbReference>